<proteinExistence type="predicted"/>
<gene>
    <name evidence="2" type="ORF">CANTADRAFT_34552</name>
</gene>
<feature type="region of interest" description="Disordered" evidence="1">
    <location>
        <begin position="363"/>
        <end position="397"/>
    </location>
</feature>
<accession>A0A1E4SEA7</accession>
<dbReference type="Proteomes" id="UP000094285">
    <property type="component" value="Unassembled WGS sequence"/>
</dbReference>
<feature type="non-terminal residue" evidence="2">
    <location>
        <position position="637"/>
    </location>
</feature>
<sequence>SFMDVVTLPSADNPIKQYELFKINKTVDDLYQYLEELMAVVGPLNDSPTSKQLRWYFDGKEAVVNLLQKMEEIDSLIADLLDVTGHLEDPSIASLLLAKLEDTSNLLVDIKKHVSTLRKHVNFAVRFTEIDRMVIKSLEAEIDLCMVSFSGLAEWKISSSKPEYDLENVITKMRINDLAFNTSNDSMRSMRLPTFNDFDDTFYDNYLALLQRLEPLSISLGILPFQIEEFNKMLGTSFPEARLDISTKHDNLVSKWEAMNKEISILKRDCLDTKWHELFEFLINEINTKCELMITGTPKNQSPRISQELNSTYKLCSNAITLIDKAFKESIIYEKPLASKFNDILLPKWQSVNDALALPVRSRTPRSVSASSTPRAENPRNEECNNRPSTPPQREKVGLGLDLGLDIETTAIPFSIQKKDRTKNLSNNYRTKKLRYSLALTNTPLYENEDDDELTLVVKSPNLKMDIDSLNSSISRLKVKKEDTLAREFNAQRFLSDLCNNLPQKASRIPMIQSDYIQSGLRVLKKKYSEKPSMLPTISPDHPVFQSPERQQLKSPLHTKRESRHLGSPLRSPSTFKRALDNEEGLLGGFHRNYRTSISPSLLEMKVPKLTYDKNYHISVERPFSSLGSRFDDHNLV</sequence>
<dbReference type="InterPro" id="IPR013889">
    <property type="entry name" value="Karyogamy_KAR9"/>
</dbReference>
<evidence type="ECO:0000313" key="3">
    <source>
        <dbReference type="Proteomes" id="UP000094285"/>
    </source>
</evidence>
<dbReference type="EMBL" id="KV453914">
    <property type="protein sequence ID" value="ODV77847.1"/>
    <property type="molecule type" value="Genomic_DNA"/>
</dbReference>
<dbReference type="GeneID" id="30982728"/>
<dbReference type="OrthoDB" id="5559380at2759"/>
<organism evidence="2 3">
    <name type="scientific">Suhomyces tanzawaensis NRRL Y-17324</name>
    <dbReference type="NCBI Taxonomy" id="984487"/>
    <lineage>
        <taxon>Eukaryota</taxon>
        <taxon>Fungi</taxon>
        <taxon>Dikarya</taxon>
        <taxon>Ascomycota</taxon>
        <taxon>Saccharomycotina</taxon>
        <taxon>Pichiomycetes</taxon>
        <taxon>Debaryomycetaceae</taxon>
        <taxon>Suhomyces</taxon>
    </lineage>
</organism>
<dbReference type="GO" id="GO:0030473">
    <property type="term" value="P:nuclear migration along microtubule"/>
    <property type="evidence" value="ECO:0007669"/>
    <property type="project" value="TreeGrafter"/>
</dbReference>
<dbReference type="STRING" id="984487.A0A1E4SEA7"/>
<evidence type="ECO:0000313" key="2">
    <source>
        <dbReference type="EMBL" id="ODV77847.1"/>
    </source>
</evidence>
<dbReference type="GO" id="GO:0031578">
    <property type="term" value="P:mitotic spindle orientation checkpoint signaling"/>
    <property type="evidence" value="ECO:0007669"/>
    <property type="project" value="TreeGrafter"/>
</dbReference>
<dbReference type="RefSeq" id="XP_020062969.1">
    <property type="nucleotide sequence ID" value="XM_020208591.1"/>
</dbReference>
<dbReference type="AlphaFoldDB" id="A0A1E4SEA7"/>
<dbReference type="GO" id="GO:0005938">
    <property type="term" value="C:cell cortex"/>
    <property type="evidence" value="ECO:0007669"/>
    <property type="project" value="TreeGrafter"/>
</dbReference>
<dbReference type="GO" id="GO:0005816">
    <property type="term" value="C:spindle pole body"/>
    <property type="evidence" value="ECO:0007669"/>
    <property type="project" value="TreeGrafter"/>
</dbReference>
<protein>
    <submittedName>
        <fullName evidence="2">Karyogamy protein</fullName>
    </submittedName>
</protein>
<feature type="region of interest" description="Disordered" evidence="1">
    <location>
        <begin position="532"/>
        <end position="575"/>
    </location>
</feature>
<dbReference type="PANTHER" id="PTHR37271:SF1">
    <property type="entry name" value="KARYOGAMY PROTEIN KAR9"/>
    <property type="match status" value="1"/>
</dbReference>
<dbReference type="GO" id="GO:0043332">
    <property type="term" value="C:mating projection tip"/>
    <property type="evidence" value="ECO:0007669"/>
    <property type="project" value="TreeGrafter"/>
</dbReference>
<dbReference type="PANTHER" id="PTHR37271">
    <property type="entry name" value="KARYOGAMY PROTEIN KAR9"/>
    <property type="match status" value="1"/>
</dbReference>
<feature type="non-terminal residue" evidence="2">
    <location>
        <position position="1"/>
    </location>
</feature>
<keyword evidence="3" id="KW-1185">Reference proteome</keyword>
<evidence type="ECO:0000256" key="1">
    <source>
        <dbReference type="SAM" id="MobiDB-lite"/>
    </source>
</evidence>
<dbReference type="Pfam" id="PF08580">
    <property type="entry name" value="KAR9"/>
    <property type="match status" value="1"/>
</dbReference>
<name>A0A1E4SEA7_9ASCO</name>
<dbReference type="GO" id="GO:0051293">
    <property type="term" value="P:establishment of spindle localization"/>
    <property type="evidence" value="ECO:0007669"/>
    <property type="project" value="TreeGrafter"/>
</dbReference>
<reference evidence="3" key="1">
    <citation type="submission" date="2016-05" db="EMBL/GenBank/DDBJ databases">
        <title>Comparative genomics of biotechnologically important yeasts.</title>
        <authorList>
            <consortium name="DOE Joint Genome Institute"/>
            <person name="Riley R."/>
            <person name="Haridas S."/>
            <person name="Wolfe K.H."/>
            <person name="Lopes M.R."/>
            <person name="Hittinger C.T."/>
            <person name="Goker M."/>
            <person name="Salamov A."/>
            <person name="Wisecaver J."/>
            <person name="Long T.M."/>
            <person name="Aerts A.L."/>
            <person name="Barry K."/>
            <person name="Choi C."/>
            <person name="Clum A."/>
            <person name="Coughlan A.Y."/>
            <person name="Deshpande S."/>
            <person name="Douglass A.P."/>
            <person name="Hanson S.J."/>
            <person name="Klenk H.-P."/>
            <person name="Labutti K."/>
            <person name="Lapidus A."/>
            <person name="Lindquist E."/>
            <person name="Lipzen A."/>
            <person name="Meier-Kolthoff J.P."/>
            <person name="Ohm R.A."/>
            <person name="Otillar R.P."/>
            <person name="Pangilinan J."/>
            <person name="Peng Y."/>
            <person name="Rokas A."/>
            <person name="Rosa C.A."/>
            <person name="Scheuner C."/>
            <person name="Sibirny A.A."/>
            <person name="Slot J.C."/>
            <person name="Stielow J.B."/>
            <person name="Sun H."/>
            <person name="Kurtzman C.P."/>
            <person name="Blackwell M."/>
            <person name="Grigoriev I.V."/>
            <person name="Jeffries T.W."/>
        </authorList>
    </citation>
    <scope>NUCLEOTIDE SEQUENCE [LARGE SCALE GENOMIC DNA]</scope>
    <source>
        <strain evidence="3">NRRL Y-17324</strain>
    </source>
</reference>